<evidence type="ECO:0000313" key="4">
    <source>
        <dbReference type="EMBL" id="KAK4188656.1"/>
    </source>
</evidence>
<organism evidence="4 5">
    <name type="scientific">Podospora australis</name>
    <dbReference type="NCBI Taxonomy" id="1536484"/>
    <lineage>
        <taxon>Eukaryota</taxon>
        <taxon>Fungi</taxon>
        <taxon>Dikarya</taxon>
        <taxon>Ascomycota</taxon>
        <taxon>Pezizomycotina</taxon>
        <taxon>Sordariomycetes</taxon>
        <taxon>Sordariomycetidae</taxon>
        <taxon>Sordariales</taxon>
        <taxon>Podosporaceae</taxon>
        <taxon>Podospora</taxon>
    </lineage>
</organism>
<dbReference type="PANTHER" id="PTHR39596:SF2">
    <property type="entry name" value="HET DOMAIN PROTEIN (AFU_ORTHOLOGUE AFUA_1G17550)-RELATED"/>
    <property type="match status" value="1"/>
</dbReference>
<feature type="region of interest" description="Disordered" evidence="1">
    <location>
        <begin position="1258"/>
        <end position="1279"/>
    </location>
</feature>
<comment type="caution">
    <text evidence="4">The sequence shown here is derived from an EMBL/GenBank/DDBJ whole genome shotgun (WGS) entry which is preliminary data.</text>
</comment>
<feature type="transmembrane region" description="Helical" evidence="2">
    <location>
        <begin position="975"/>
        <end position="993"/>
    </location>
</feature>
<feature type="compositionally biased region" description="Polar residues" evidence="1">
    <location>
        <begin position="1183"/>
        <end position="1195"/>
    </location>
</feature>
<evidence type="ECO:0000259" key="3">
    <source>
        <dbReference type="Pfam" id="PF06985"/>
    </source>
</evidence>
<gene>
    <name evidence="4" type="ORF">QBC35DRAFT_495607</name>
</gene>
<protein>
    <recommendedName>
        <fullName evidence="3">Heterokaryon incompatibility domain-containing protein</fullName>
    </recommendedName>
</protein>
<keyword evidence="5" id="KW-1185">Reference proteome</keyword>
<evidence type="ECO:0000313" key="5">
    <source>
        <dbReference type="Proteomes" id="UP001302126"/>
    </source>
</evidence>
<name>A0AAN6WW77_9PEZI</name>
<reference evidence="4" key="1">
    <citation type="journal article" date="2023" name="Mol. Phylogenet. Evol.">
        <title>Genome-scale phylogeny and comparative genomics of the fungal order Sordariales.</title>
        <authorList>
            <person name="Hensen N."/>
            <person name="Bonometti L."/>
            <person name="Westerberg I."/>
            <person name="Brannstrom I.O."/>
            <person name="Guillou S."/>
            <person name="Cros-Aarteil S."/>
            <person name="Calhoun S."/>
            <person name="Haridas S."/>
            <person name="Kuo A."/>
            <person name="Mondo S."/>
            <person name="Pangilinan J."/>
            <person name="Riley R."/>
            <person name="LaButti K."/>
            <person name="Andreopoulos B."/>
            <person name="Lipzen A."/>
            <person name="Chen C."/>
            <person name="Yan M."/>
            <person name="Daum C."/>
            <person name="Ng V."/>
            <person name="Clum A."/>
            <person name="Steindorff A."/>
            <person name="Ohm R.A."/>
            <person name="Martin F."/>
            <person name="Silar P."/>
            <person name="Natvig D.O."/>
            <person name="Lalanne C."/>
            <person name="Gautier V."/>
            <person name="Ament-Velasquez S.L."/>
            <person name="Kruys A."/>
            <person name="Hutchinson M.I."/>
            <person name="Powell A.J."/>
            <person name="Barry K."/>
            <person name="Miller A.N."/>
            <person name="Grigoriev I.V."/>
            <person name="Debuchy R."/>
            <person name="Gladieux P."/>
            <person name="Hiltunen Thoren M."/>
            <person name="Johannesson H."/>
        </authorList>
    </citation>
    <scope>NUCLEOTIDE SEQUENCE</scope>
    <source>
        <strain evidence="4">PSN309</strain>
    </source>
</reference>
<feature type="region of interest" description="Disordered" evidence="1">
    <location>
        <begin position="1172"/>
        <end position="1195"/>
    </location>
</feature>
<keyword evidence="2" id="KW-1133">Transmembrane helix</keyword>
<keyword evidence="2" id="KW-0472">Membrane</keyword>
<dbReference type="Proteomes" id="UP001302126">
    <property type="component" value="Unassembled WGS sequence"/>
</dbReference>
<reference evidence="4" key="2">
    <citation type="submission" date="2023-05" db="EMBL/GenBank/DDBJ databases">
        <authorList>
            <consortium name="Lawrence Berkeley National Laboratory"/>
            <person name="Steindorff A."/>
            <person name="Hensen N."/>
            <person name="Bonometti L."/>
            <person name="Westerberg I."/>
            <person name="Brannstrom I.O."/>
            <person name="Guillou S."/>
            <person name="Cros-Aarteil S."/>
            <person name="Calhoun S."/>
            <person name="Haridas S."/>
            <person name="Kuo A."/>
            <person name="Mondo S."/>
            <person name="Pangilinan J."/>
            <person name="Riley R."/>
            <person name="Labutti K."/>
            <person name="Andreopoulos B."/>
            <person name="Lipzen A."/>
            <person name="Chen C."/>
            <person name="Yanf M."/>
            <person name="Daum C."/>
            <person name="Ng V."/>
            <person name="Clum A."/>
            <person name="Ohm R."/>
            <person name="Martin F."/>
            <person name="Silar P."/>
            <person name="Natvig D."/>
            <person name="Lalanne C."/>
            <person name="Gautier V."/>
            <person name="Ament-Velasquez S.L."/>
            <person name="Kruys A."/>
            <person name="Hutchinson M.I."/>
            <person name="Powell A.J."/>
            <person name="Barry K."/>
            <person name="Miller A.N."/>
            <person name="Grigoriev I.V."/>
            <person name="Debuchy R."/>
            <person name="Gladieux P."/>
            <person name="Thoren M.H."/>
            <person name="Johannesson H."/>
        </authorList>
    </citation>
    <scope>NUCLEOTIDE SEQUENCE</scope>
    <source>
        <strain evidence="4">PSN309</strain>
    </source>
</reference>
<proteinExistence type="predicted"/>
<sequence length="1301" mass="144713">MDFLPHPVSGVEPLDIPFVADTPFVFGTDFWDFPKLHGYGDQWASLPAPRLASLAQSWLYFGTIAEFLGRPIDYREFQVSRSVSARPLLPLLNDWLSSHTILPKDPAAAAAPGLGGEEGITRESQKRILYEHAKFLDDVVDLAEDFDKVSQSHVKPIPTIVLSIKVLCTTLRSVLWDLVQIDTPGIPLPWPWPRHEKVAVLDSEGNPDITPSAKLMLDVLRLRGWCPFFARKVLASYNYAIAYYFTRLFRLFSPDVNHDACTFDECVASNADIFSYVPKHIRYGCQCQPLSVPMDQVRAIIEDGGVPLVRLRGSLKKGIRLELTRMTARTRYVVVSHVWSDGIGNANANAMPECQLRRLFVHLSKLKPRKKTDDLGSDFNLLNSVDTGFQPATRRRPRYFWIDALCMPPAGTTVLRIRAINRLPAVYQAADRVLVLDPALEKISIADSDTLEQCARLSVSPWISRCWTFQEAALASVVEVQGADDTFNALQPRLKQPSAVPPPQTQKQSSWKDAITHPIDWVKETWSGQPHKDSMQLVSGGSTEGVGMDISLAMVASLTRCLNREFRSAFANGVKPNRARHGRDTLAPDFCTLFVQVWNQLSERSTTIPGDKHLIIANLLGFNTEPIMRLNKSAERMALILRSMDGIPVSLFFNMHGPRQKPTKHHWDRWVPLYPSRQKLTFGSVYTNLRNSDKKGDLYLPNNTVSREKVGVLVCTGPPDPGSSSTFTLQNTKTGDQYSITIHREDADDAFATPDIGPYCIAIQLDNPMVKKQDGDVVGLALRPPKSYPGALFRVRRVVTKVRKLYCPNLEAEYEKSFELVEEDEYARGKGPDASSGKRSTDYVAEGNIGSAFARYQRGLLRTVYDCPLTVTCLPNLHEPISPSFRRNKEEEASGPTLAAQSLPETWQVVIEREPPTYPFPLPTRPSFAEAMTPVTAHLSVTALDGLVASGCVGFGIAICATMFSLLAPLAKAAIIAKLLLHSLFLIQMFVFAGVEVRLIWNILHLSLVAIYTVSRVSSGHVFVLDWAFIAWSFVGHLIDFVARLVIQGIVVPALFEQYLASFDADVFETKGGGTGKKGLKRWWERVKVRYWFSRRPKVWVPRQRQQLQPTAKNKNNGNYQYQENNNRMSDQDGLLPDDMDMEMGHHQYYDGGNGGGRAVEVHLLENLKGGGSSGVHEMGAAPSTNPATSSTPLSFGQQQQLSTSFGHHYPNPNPFGDTAAPIVTVTPASASGLMAASGVQGAQRLYDGYGYGYGYGGQQQPQEGGDLDRRNSYGNDYDTQQTHWDHGYGYDHGHGHGRLL</sequence>
<dbReference type="Pfam" id="PF06985">
    <property type="entry name" value="HET"/>
    <property type="match status" value="1"/>
</dbReference>
<evidence type="ECO:0000256" key="2">
    <source>
        <dbReference type="SAM" id="Phobius"/>
    </source>
</evidence>
<keyword evidence="2" id="KW-0812">Transmembrane</keyword>
<dbReference type="PANTHER" id="PTHR39596">
    <property type="match status" value="1"/>
</dbReference>
<dbReference type="EMBL" id="MU864385">
    <property type="protein sequence ID" value="KAK4188656.1"/>
    <property type="molecule type" value="Genomic_DNA"/>
</dbReference>
<feature type="domain" description="Heterokaryon incompatibility" evidence="3">
    <location>
        <begin position="332"/>
        <end position="435"/>
    </location>
</feature>
<evidence type="ECO:0000256" key="1">
    <source>
        <dbReference type="SAM" id="MobiDB-lite"/>
    </source>
</evidence>
<feature type="transmembrane region" description="Helical" evidence="2">
    <location>
        <begin position="947"/>
        <end position="968"/>
    </location>
</feature>
<accession>A0AAN6WW77</accession>
<dbReference type="InterPro" id="IPR010730">
    <property type="entry name" value="HET"/>
</dbReference>